<dbReference type="SUPFAM" id="SSF50685">
    <property type="entry name" value="Barwin-like endoglucanases"/>
    <property type="match status" value="1"/>
</dbReference>
<dbReference type="EMBL" id="RQGP01000010">
    <property type="protein sequence ID" value="TGL94130.1"/>
    <property type="molecule type" value="Genomic_DNA"/>
</dbReference>
<evidence type="ECO:0000256" key="5">
    <source>
        <dbReference type="ARBA" id="ARBA00030918"/>
    </source>
</evidence>
<dbReference type="PANTHER" id="PTHR30124:SF0">
    <property type="entry name" value="MEMBRANE-BOUND LYTIC MUREIN TRANSGLYCOSYLASE A"/>
    <property type="match status" value="1"/>
</dbReference>
<organism evidence="8 9">
    <name type="scientific">Leptospira congkakensis</name>
    <dbReference type="NCBI Taxonomy" id="2484932"/>
    <lineage>
        <taxon>Bacteria</taxon>
        <taxon>Pseudomonadati</taxon>
        <taxon>Spirochaetota</taxon>
        <taxon>Spirochaetia</taxon>
        <taxon>Leptospirales</taxon>
        <taxon>Leptospiraceae</taxon>
        <taxon>Leptospira</taxon>
    </lineage>
</organism>
<dbReference type="PANTHER" id="PTHR30124">
    <property type="entry name" value="MEMBRANE-BOUND LYTIC MUREIN TRANSGLYCOSYLASE A"/>
    <property type="match status" value="1"/>
</dbReference>
<dbReference type="Pfam" id="PF03562">
    <property type="entry name" value="MltA"/>
    <property type="match status" value="1"/>
</dbReference>
<evidence type="ECO:0000256" key="3">
    <source>
        <dbReference type="ARBA" id="ARBA00023239"/>
    </source>
</evidence>
<dbReference type="GO" id="GO:0071555">
    <property type="term" value="P:cell wall organization"/>
    <property type="evidence" value="ECO:0007669"/>
    <property type="project" value="UniProtKB-KW"/>
</dbReference>
<sequence>MCKGNQLKKESDLPFRLMFKITSVSFVIGFLSTMALLAEPTKDPNLEFAFKESIQHFKRMPKDTKLRFGDEEYTNEEILHSLENLQTVIRDTPSHKIQNEIKKQFLFIELSPSDGPPTITGYYEVRINGKSKPEGEYQYPALSPPKSDQTMSENPKFFLREKWNQRSVWEKYSKPIVFLRLTDLHLAQLEGSAFVETETKEKFRINYAADNDQNYISPSVHLQGICPSLKPYHLSNCIQSKPKEVTEAILMNPRYIFFEKESLPKTQLNESFFGPLGSAGIRLVSFRSVAMDKQIPLGLPILLSFSSRGEVINNRLVFVHDRGNAITGAGRLDYYLGSGDGVEEMANNLLTKGKVTLLLPKKEKTRNK</sequence>
<evidence type="ECO:0000259" key="7">
    <source>
        <dbReference type="SMART" id="SM00925"/>
    </source>
</evidence>
<dbReference type="GO" id="GO:0008933">
    <property type="term" value="F:peptidoglycan lytic transglycosylase activity"/>
    <property type="evidence" value="ECO:0007669"/>
    <property type="project" value="TreeGrafter"/>
</dbReference>
<dbReference type="GO" id="GO:0009253">
    <property type="term" value="P:peptidoglycan catabolic process"/>
    <property type="evidence" value="ECO:0007669"/>
    <property type="project" value="TreeGrafter"/>
</dbReference>
<dbReference type="CDD" id="cd14669">
    <property type="entry name" value="mlta_related_B"/>
    <property type="match status" value="1"/>
</dbReference>
<feature type="transmembrane region" description="Helical" evidence="6">
    <location>
        <begin position="21"/>
        <end position="38"/>
    </location>
</feature>
<dbReference type="Proteomes" id="UP000298263">
    <property type="component" value="Unassembled WGS sequence"/>
</dbReference>
<dbReference type="RefSeq" id="WP_135587496.1">
    <property type="nucleotide sequence ID" value="NZ_RQGO01000019.1"/>
</dbReference>
<dbReference type="EC" id="4.2.2.n1" evidence="2"/>
<dbReference type="AlphaFoldDB" id="A0A4Z1ADS5"/>
<accession>A0A4Z1ADS5</accession>
<evidence type="ECO:0000256" key="4">
    <source>
        <dbReference type="ARBA" id="ARBA00023316"/>
    </source>
</evidence>
<feature type="domain" description="Lytic transglycosylase MltA" evidence="7">
    <location>
        <begin position="126"/>
        <end position="259"/>
    </location>
</feature>
<proteinExistence type="predicted"/>
<dbReference type="InterPro" id="IPR010611">
    <property type="entry name" value="3D_dom"/>
</dbReference>
<evidence type="ECO:0000256" key="2">
    <source>
        <dbReference type="ARBA" id="ARBA00012587"/>
    </source>
</evidence>
<keyword evidence="3" id="KW-0456">Lyase</keyword>
<dbReference type="GO" id="GO:0019867">
    <property type="term" value="C:outer membrane"/>
    <property type="evidence" value="ECO:0007669"/>
    <property type="project" value="InterPro"/>
</dbReference>
<keyword evidence="4" id="KW-0961">Cell wall biogenesis/degradation</keyword>
<gene>
    <name evidence="8" type="ORF">EHQ69_06585</name>
</gene>
<dbReference type="InterPro" id="IPR005300">
    <property type="entry name" value="MltA_B"/>
</dbReference>
<comment type="caution">
    <text evidence="8">The sequence shown here is derived from an EMBL/GenBank/DDBJ whole genome shotgun (WGS) entry which is preliminary data.</text>
</comment>
<name>A0A4Z1ADS5_9LEPT</name>
<evidence type="ECO:0000313" key="8">
    <source>
        <dbReference type="EMBL" id="TGL94130.1"/>
    </source>
</evidence>
<keyword evidence="6" id="KW-0812">Transmembrane</keyword>
<dbReference type="SMART" id="SM00925">
    <property type="entry name" value="MltA"/>
    <property type="match status" value="1"/>
</dbReference>
<keyword evidence="6" id="KW-1133">Transmembrane helix</keyword>
<dbReference type="Pfam" id="PF06725">
    <property type="entry name" value="3D"/>
    <property type="match status" value="1"/>
</dbReference>
<dbReference type="Gene3D" id="2.40.40.10">
    <property type="entry name" value="RlpA-like domain"/>
    <property type="match status" value="1"/>
</dbReference>
<evidence type="ECO:0000313" key="9">
    <source>
        <dbReference type="Proteomes" id="UP000298263"/>
    </source>
</evidence>
<evidence type="ECO:0000256" key="6">
    <source>
        <dbReference type="SAM" id="Phobius"/>
    </source>
</evidence>
<comment type="catalytic activity">
    <reaction evidence="1">
        <text>Exolytic cleavage of the (1-&gt;4)-beta-glycosidic linkage between N-acetylmuramic acid (MurNAc) and N-acetylglucosamine (GlcNAc) residues in peptidoglycan, from either the reducing or the non-reducing ends of the peptidoglycan chains, with concomitant formation of a 1,6-anhydrobond in the MurNAc residue.</text>
        <dbReference type="EC" id="4.2.2.n1"/>
    </reaction>
</comment>
<dbReference type="OrthoDB" id="9783686at2"/>
<protein>
    <recommendedName>
        <fullName evidence="2">peptidoglycan lytic exotransglycosylase</fullName>
        <ecNumber evidence="2">4.2.2.n1</ecNumber>
    </recommendedName>
    <alternativeName>
        <fullName evidence="5">Murein hydrolase A</fullName>
    </alternativeName>
</protein>
<dbReference type="Gene3D" id="2.40.240.50">
    <property type="entry name" value="Barwin-like endoglucanases"/>
    <property type="match status" value="1"/>
</dbReference>
<dbReference type="CDD" id="cd22785">
    <property type="entry name" value="DPBB_MltA-like"/>
    <property type="match status" value="1"/>
</dbReference>
<keyword evidence="6" id="KW-0472">Membrane</keyword>
<dbReference type="InterPro" id="IPR026044">
    <property type="entry name" value="MltA"/>
</dbReference>
<dbReference type="InterPro" id="IPR036908">
    <property type="entry name" value="RlpA-like_sf"/>
</dbReference>
<dbReference type="GO" id="GO:0009254">
    <property type="term" value="P:peptidoglycan turnover"/>
    <property type="evidence" value="ECO:0007669"/>
    <property type="project" value="InterPro"/>
</dbReference>
<keyword evidence="9" id="KW-1185">Reference proteome</keyword>
<dbReference type="GO" id="GO:0004553">
    <property type="term" value="F:hydrolase activity, hydrolyzing O-glycosyl compounds"/>
    <property type="evidence" value="ECO:0007669"/>
    <property type="project" value="InterPro"/>
</dbReference>
<evidence type="ECO:0000256" key="1">
    <source>
        <dbReference type="ARBA" id="ARBA00001420"/>
    </source>
</evidence>
<reference evidence="8" key="1">
    <citation type="journal article" date="2019" name="PLoS Negl. Trop. Dis.">
        <title>Revisiting the worldwide diversity of Leptospira species in the environment.</title>
        <authorList>
            <person name="Vincent A.T."/>
            <person name="Schiettekatte O."/>
            <person name="Bourhy P."/>
            <person name="Veyrier F.J."/>
            <person name="Picardeau M."/>
        </authorList>
    </citation>
    <scope>NUCLEOTIDE SEQUENCE [LARGE SCALE GENOMIC DNA]</scope>
    <source>
        <strain evidence="8">201702422</strain>
    </source>
</reference>